<comment type="caution">
    <text evidence="3">The sequence shown here is derived from an EMBL/GenBank/DDBJ whole genome shotgun (WGS) entry which is preliminary data.</text>
</comment>
<evidence type="ECO:0000256" key="1">
    <source>
        <dbReference type="SAM" id="Phobius"/>
    </source>
</evidence>
<feature type="chain" id="PRO_5026146546" description="VWA domain-containing protein" evidence="2">
    <location>
        <begin position="41"/>
        <end position="512"/>
    </location>
</feature>
<feature type="transmembrane region" description="Helical" evidence="1">
    <location>
        <begin position="431"/>
        <end position="451"/>
    </location>
</feature>
<gene>
    <name evidence="3" type="ORF">GJV26_19030</name>
</gene>
<dbReference type="EMBL" id="WNWM01000002">
    <property type="protein sequence ID" value="MUI14536.1"/>
    <property type="molecule type" value="Genomic_DNA"/>
</dbReference>
<evidence type="ECO:0000313" key="4">
    <source>
        <dbReference type="Proteomes" id="UP000431684"/>
    </source>
</evidence>
<keyword evidence="2" id="KW-0732">Signal</keyword>
<proteinExistence type="predicted"/>
<organism evidence="3 4">
    <name type="scientific">Pseudoduganella dura</name>
    <dbReference type="NCBI Taxonomy" id="321982"/>
    <lineage>
        <taxon>Bacteria</taxon>
        <taxon>Pseudomonadati</taxon>
        <taxon>Pseudomonadota</taxon>
        <taxon>Betaproteobacteria</taxon>
        <taxon>Burkholderiales</taxon>
        <taxon>Oxalobacteraceae</taxon>
        <taxon>Telluria group</taxon>
        <taxon>Pseudoduganella</taxon>
    </lineage>
</organism>
<keyword evidence="1" id="KW-0472">Membrane</keyword>
<keyword evidence="4" id="KW-1185">Reference proteome</keyword>
<dbReference type="AlphaFoldDB" id="A0A6I3XG73"/>
<evidence type="ECO:0000256" key="2">
    <source>
        <dbReference type="SAM" id="SignalP"/>
    </source>
</evidence>
<dbReference type="RefSeq" id="WP_155710277.1">
    <property type="nucleotide sequence ID" value="NZ_BMWU01000073.1"/>
</dbReference>
<evidence type="ECO:0000313" key="3">
    <source>
        <dbReference type="EMBL" id="MUI14536.1"/>
    </source>
</evidence>
<dbReference type="Proteomes" id="UP000431684">
    <property type="component" value="Unassembled WGS sequence"/>
</dbReference>
<dbReference type="OrthoDB" id="7974733at2"/>
<name>A0A6I3XG73_9BURK</name>
<keyword evidence="1" id="KW-0812">Transmembrane</keyword>
<evidence type="ECO:0008006" key="5">
    <source>
        <dbReference type="Google" id="ProtNLM"/>
    </source>
</evidence>
<protein>
    <recommendedName>
        <fullName evidence="5">VWA domain-containing protein</fullName>
    </recommendedName>
</protein>
<feature type="signal peptide" evidence="2">
    <location>
        <begin position="1"/>
        <end position="40"/>
    </location>
</feature>
<reference evidence="3 4" key="1">
    <citation type="submission" date="2019-11" db="EMBL/GenBank/DDBJ databases">
        <title>Draft Genome Sequences of Six Type Strains of the Genus Massilia.</title>
        <authorList>
            <person name="Miess H."/>
            <person name="Frediansyah A."/>
            <person name="Goeker M."/>
            <person name="Gross H."/>
        </authorList>
    </citation>
    <scope>NUCLEOTIDE SEQUENCE [LARGE SCALE GENOMIC DNA]</scope>
    <source>
        <strain evidence="3 4">DSM 17513</strain>
    </source>
</reference>
<keyword evidence="1" id="KW-1133">Transmembrane helix</keyword>
<sequence>MERDPRLAPGGPGVTRWRPVSSRRLALLLAGALSAFAAQAASHVFLVQNSGWMEPFYTDPQSPYKALVTEVVQAAMQPGDALVLASFNQGVPGAPSPHALLAQKGKPDREKLRGVLDPLQVGRKPGGKAMADTDLGEAVGTAIDGALAGKPGLVWLFTNNRNSPNNDQATARRNREFYQLIHEGKAIRKALAFPLKMPVQGAQYRAGGLMVYVFAVQEQGVRELDALLAGGRLKQVITETPARLKPLDQDTVRLVPARVENTPGVRYTVLPGGRLRAELDADTPASGNARITWRLENAMYPYTIKQADITAQAALAGEMKPVALSPDAVRNLAPGRPQPLASSLGLPVANLPGKWSLAALSTAGSAQVLPGRIEVRLANQRLELSQAFRERMAELFPGDPLPDIFTPPAEIQHSRAVLPVEVRLRYGSGPLLAAIGGLFALLATGGALLVAATRGRKVLVTVDGEQRTLRTRAGAKTPLYNAAGDQVAELRTTLFGHQLANVHEGASVRLGK</sequence>
<accession>A0A6I3XG73</accession>